<dbReference type="InterPro" id="IPR036388">
    <property type="entry name" value="WH-like_DNA-bd_sf"/>
</dbReference>
<keyword evidence="5" id="KW-1185">Reference proteome</keyword>
<dbReference type="OrthoDB" id="9810372at2"/>
<gene>
    <name evidence="4" type="ORF">ATW55_01920</name>
</gene>
<organism evidence="4 5">
    <name type="scientific">Ferroacidibacillus organovorans</name>
    <dbReference type="NCBI Taxonomy" id="1765683"/>
    <lineage>
        <taxon>Bacteria</taxon>
        <taxon>Bacillati</taxon>
        <taxon>Bacillota</taxon>
        <taxon>Bacilli</taxon>
        <taxon>Bacillales</taxon>
        <taxon>Alicyclobacillaceae</taxon>
        <taxon>Ferroacidibacillus</taxon>
    </lineage>
</organism>
<dbReference type="Proteomes" id="UP000053557">
    <property type="component" value="Unassembled WGS sequence"/>
</dbReference>
<protein>
    <submittedName>
        <fullName evidence="4">ROK family transcriptional regulator</fullName>
    </submittedName>
</protein>
<dbReference type="Gene3D" id="1.10.10.10">
    <property type="entry name" value="Winged helix-like DNA-binding domain superfamily/Winged helix DNA-binding domain"/>
    <property type="match status" value="1"/>
</dbReference>
<comment type="caution">
    <text evidence="4">The sequence shown here is derived from an EMBL/GenBank/DDBJ whole genome shotgun (WGS) entry which is preliminary data.</text>
</comment>
<dbReference type="PANTHER" id="PTHR18964:SF149">
    <property type="entry name" value="BIFUNCTIONAL UDP-N-ACETYLGLUCOSAMINE 2-EPIMERASE_N-ACETYLMANNOSAMINE KINASE"/>
    <property type="match status" value="1"/>
</dbReference>
<dbReference type="Pfam" id="PF00480">
    <property type="entry name" value="ROK"/>
    <property type="match status" value="1"/>
</dbReference>
<comment type="function">
    <text evidence="1">Transcriptional repressor of xylose-utilizing enzymes.</text>
</comment>
<dbReference type="Gene3D" id="3.30.420.40">
    <property type="match status" value="2"/>
</dbReference>
<dbReference type="InterPro" id="IPR043129">
    <property type="entry name" value="ATPase_NBD"/>
</dbReference>
<dbReference type="PANTHER" id="PTHR18964">
    <property type="entry name" value="ROK (REPRESSOR, ORF, KINASE) FAMILY"/>
    <property type="match status" value="1"/>
</dbReference>
<dbReference type="SUPFAM" id="SSF46785">
    <property type="entry name" value="Winged helix' DNA-binding domain"/>
    <property type="match status" value="1"/>
</dbReference>
<sequence length="397" mass="42888">MKLNVDAPAMRRINRATVLHLIRNQRTTSRIDLAQITGLNKATVSYIVDELIEEQWVQEIGYGSSTGGRKPILLRFNANAAHAIGMDLELPILKTVVCNTRGEVVYKQERMLDALTGDDTAVAVLEAILDEVRAAQTATPRSPHGLVGIGLALPGLINAKTGASSHLRDIAKSDWDLRKELAERTTLSVFIENNANCGAWSELLKSAARKENLVYIHAGSSINTGIVIHGELYKGHSGAAGEFGHMTISPMGQRCVCGNYGCWEQYASERSLLQYIHEAGGSSTAIDPRKGLMEQILDGAYADNRAYIRALNTLGQHLGIGIANIVNALSPDRISLGGTISQASTFILPEIERVLQYRLIGANKNIPISIAPVHAIAVGAATHVMNQTIFLDEAVTP</sequence>
<dbReference type="InterPro" id="IPR036390">
    <property type="entry name" value="WH_DNA-bd_sf"/>
</dbReference>
<name>A0A101XNG4_9BACL</name>
<keyword evidence="3" id="KW-0859">Xylose metabolism</keyword>
<dbReference type="RefSeq" id="WP_067719934.1">
    <property type="nucleotide sequence ID" value="NZ_LPVJ01000071.1"/>
</dbReference>
<evidence type="ECO:0000256" key="3">
    <source>
        <dbReference type="ARBA" id="ARBA00022629"/>
    </source>
</evidence>
<dbReference type="InterPro" id="IPR000600">
    <property type="entry name" value="ROK"/>
</dbReference>
<evidence type="ECO:0000313" key="4">
    <source>
        <dbReference type="EMBL" id="KUO94648.1"/>
    </source>
</evidence>
<dbReference type="GO" id="GO:0042732">
    <property type="term" value="P:D-xylose metabolic process"/>
    <property type="evidence" value="ECO:0007669"/>
    <property type="project" value="UniProtKB-KW"/>
</dbReference>
<evidence type="ECO:0000256" key="1">
    <source>
        <dbReference type="ARBA" id="ARBA00002486"/>
    </source>
</evidence>
<reference evidence="4 5" key="1">
    <citation type="submission" date="2015-12" db="EMBL/GenBank/DDBJ databases">
        <title>Draft genome sequence of Acidibacillus ferrooxidans ITV001, isolated from a chalcopyrite acid mine drainage site in Brazil.</title>
        <authorList>
            <person name="Dall'Agnol H."/>
            <person name="Nancucheo I."/>
            <person name="Johnson B."/>
            <person name="Oliveira R."/>
            <person name="Leite L."/>
            <person name="Pylro V."/>
            <person name="Nunes G.L."/>
            <person name="Tzotzos G."/>
            <person name="Fernandes G.R."/>
            <person name="Dutra J."/>
            <person name="Orellana S.C."/>
            <person name="Oliveira G."/>
        </authorList>
    </citation>
    <scope>NUCLEOTIDE SEQUENCE [LARGE SCALE GENOMIC DNA]</scope>
    <source>
        <strain evidence="5">ITV01</strain>
    </source>
</reference>
<dbReference type="AlphaFoldDB" id="A0A101XNG4"/>
<dbReference type="SUPFAM" id="SSF53067">
    <property type="entry name" value="Actin-like ATPase domain"/>
    <property type="match status" value="1"/>
</dbReference>
<accession>A0A101XNG4</accession>
<proteinExistence type="inferred from homology"/>
<evidence type="ECO:0000256" key="2">
    <source>
        <dbReference type="ARBA" id="ARBA00006479"/>
    </source>
</evidence>
<dbReference type="EMBL" id="LPVJ01000071">
    <property type="protein sequence ID" value="KUO94648.1"/>
    <property type="molecule type" value="Genomic_DNA"/>
</dbReference>
<comment type="similarity">
    <text evidence="2">Belongs to the ROK (NagC/XylR) family.</text>
</comment>
<evidence type="ECO:0000313" key="5">
    <source>
        <dbReference type="Proteomes" id="UP000053557"/>
    </source>
</evidence>
<keyword evidence="3" id="KW-0119">Carbohydrate metabolism</keyword>